<dbReference type="Gene3D" id="3.40.50.720">
    <property type="entry name" value="NAD(P)-binding Rossmann-like Domain"/>
    <property type="match status" value="1"/>
</dbReference>
<keyword evidence="5" id="KW-0520">NAD</keyword>
<dbReference type="InterPro" id="IPR006176">
    <property type="entry name" value="3-OHacyl-CoA_DH_NAD-bd"/>
</dbReference>
<dbReference type="PANTHER" id="PTHR48075">
    <property type="entry name" value="3-HYDROXYACYL-COA DEHYDROGENASE FAMILY PROTEIN"/>
    <property type="match status" value="1"/>
</dbReference>
<dbReference type="InterPro" id="IPR008927">
    <property type="entry name" value="6-PGluconate_DH-like_C_sf"/>
</dbReference>
<evidence type="ECO:0000256" key="5">
    <source>
        <dbReference type="ARBA" id="ARBA00023027"/>
    </source>
</evidence>
<feature type="domain" description="3-hydroxyacyl-CoA dehydrogenase C-terminal" evidence="8">
    <location>
        <begin position="185"/>
        <end position="286"/>
    </location>
</feature>
<dbReference type="Gene3D" id="3.90.226.10">
    <property type="entry name" value="2-enoyl-CoA Hydratase, Chain A, domain 1"/>
    <property type="match status" value="1"/>
</dbReference>
<comment type="catalytic activity">
    <reaction evidence="7">
        <text>a (3S)-3-hydroxyacyl-CoA + NAD(+) = a 3-oxoacyl-CoA + NADH + H(+)</text>
        <dbReference type="Rhea" id="RHEA:22432"/>
        <dbReference type="ChEBI" id="CHEBI:15378"/>
        <dbReference type="ChEBI" id="CHEBI:57318"/>
        <dbReference type="ChEBI" id="CHEBI:57540"/>
        <dbReference type="ChEBI" id="CHEBI:57945"/>
        <dbReference type="ChEBI" id="CHEBI:90726"/>
        <dbReference type="EC" id="1.1.1.35"/>
    </reaction>
</comment>
<organism evidence="10 11">
    <name type="scientific">Caenispirillum bisanense</name>
    <dbReference type="NCBI Taxonomy" id="414052"/>
    <lineage>
        <taxon>Bacteria</taxon>
        <taxon>Pseudomonadati</taxon>
        <taxon>Pseudomonadota</taxon>
        <taxon>Alphaproteobacteria</taxon>
        <taxon>Rhodospirillales</taxon>
        <taxon>Novispirillaceae</taxon>
        <taxon>Caenispirillum</taxon>
    </lineage>
</organism>
<reference evidence="10 11" key="1">
    <citation type="submission" date="2017-09" db="EMBL/GenBank/DDBJ databases">
        <authorList>
            <person name="Ehlers B."/>
            <person name="Leendertz F.H."/>
        </authorList>
    </citation>
    <scope>NUCLEOTIDE SEQUENCE [LARGE SCALE GENOMIC DNA]</scope>
    <source>
        <strain evidence="10 11">USBA 140</strain>
    </source>
</reference>
<dbReference type="SUPFAM" id="SSF51735">
    <property type="entry name" value="NAD(P)-binding Rossmann-fold domains"/>
    <property type="match status" value="1"/>
</dbReference>
<protein>
    <submittedName>
        <fullName evidence="10">3-hydroxyacyl-CoA dehydrogenase</fullName>
    </submittedName>
</protein>
<evidence type="ECO:0000256" key="3">
    <source>
        <dbReference type="ARBA" id="ARBA00022963"/>
    </source>
</evidence>
<evidence type="ECO:0000256" key="2">
    <source>
        <dbReference type="ARBA" id="ARBA00022832"/>
    </source>
</evidence>
<accession>A0A286GLB3</accession>
<dbReference type="InterPro" id="IPR006108">
    <property type="entry name" value="3HC_DH_C"/>
</dbReference>
<dbReference type="CDD" id="cd06558">
    <property type="entry name" value="crotonase-like"/>
    <property type="match status" value="1"/>
</dbReference>
<dbReference type="Pfam" id="PF00725">
    <property type="entry name" value="3HCDH"/>
    <property type="match status" value="1"/>
</dbReference>
<gene>
    <name evidence="10" type="ORF">SAMN05421508_105252</name>
</gene>
<evidence type="ECO:0000259" key="8">
    <source>
        <dbReference type="Pfam" id="PF00725"/>
    </source>
</evidence>
<evidence type="ECO:0000259" key="9">
    <source>
        <dbReference type="Pfam" id="PF02737"/>
    </source>
</evidence>
<keyword evidence="3" id="KW-0442">Lipid degradation</keyword>
<dbReference type="InterPro" id="IPR036291">
    <property type="entry name" value="NAD(P)-bd_dom_sf"/>
</dbReference>
<keyword evidence="6" id="KW-0443">Lipid metabolism</keyword>
<dbReference type="SUPFAM" id="SSF48179">
    <property type="entry name" value="6-phosphogluconate dehydrogenase C-terminal domain-like"/>
    <property type="match status" value="2"/>
</dbReference>
<keyword evidence="4" id="KW-0560">Oxidoreductase</keyword>
<dbReference type="GO" id="GO:0070403">
    <property type="term" value="F:NAD+ binding"/>
    <property type="evidence" value="ECO:0007669"/>
    <property type="project" value="InterPro"/>
</dbReference>
<evidence type="ECO:0000256" key="7">
    <source>
        <dbReference type="ARBA" id="ARBA00049556"/>
    </source>
</evidence>
<dbReference type="InterPro" id="IPR029045">
    <property type="entry name" value="ClpP/crotonase-like_dom_sf"/>
</dbReference>
<dbReference type="GO" id="GO:0003857">
    <property type="term" value="F:(3S)-3-hydroxyacyl-CoA dehydrogenase (NAD+) activity"/>
    <property type="evidence" value="ECO:0007669"/>
    <property type="project" value="UniProtKB-EC"/>
</dbReference>
<evidence type="ECO:0000256" key="4">
    <source>
        <dbReference type="ARBA" id="ARBA00023002"/>
    </source>
</evidence>
<keyword evidence="2" id="KW-0276">Fatty acid metabolism</keyword>
<dbReference type="Pfam" id="PF00378">
    <property type="entry name" value="ECH_1"/>
    <property type="match status" value="1"/>
</dbReference>
<dbReference type="SUPFAM" id="SSF52096">
    <property type="entry name" value="ClpP/crotonase"/>
    <property type="match status" value="1"/>
</dbReference>
<feature type="domain" description="3-hydroxyacyl-CoA dehydrogenase NAD binding" evidence="9">
    <location>
        <begin position="7"/>
        <end position="181"/>
    </location>
</feature>
<evidence type="ECO:0000313" key="10">
    <source>
        <dbReference type="EMBL" id="SOD96292.1"/>
    </source>
</evidence>
<dbReference type="Gene3D" id="1.10.1040.50">
    <property type="match status" value="1"/>
</dbReference>
<dbReference type="UniPathway" id="UPA00659"/>
<dbReference type="InterPro" id="IPR001753">
    <property type="entry name" value="Enoyl-CoA_hydra/iso"/>
</dbReference>
<proteinExistence type="predicted"/>
<sequence length="741" mass="77537">MTRTVRKAAVLGAGSMGGGIAAQFANAGVPVVLLDVTAEQARAGLARQIKAGAFMHDSAVALVETGGIDADLGRLADADWIVEAVVENLDVKRALFARVEAVRRDGAAVSSNTSTIPLARLTEGLPERFARDFVITHFFNPVRHMRLLEVVAGPRTDPATAALVREAADRLLGKTVIDCRDTPAFIANRIGCYWMTVALMEAFAHGLTVEEADAVAGRPFGIPPTGIFGLFDLVGIDLVPHVWGSLFDALPADDAHRAHDILGQPRLRAMIEAGQVGRKAGGGFYRMVKDAAGRKTREVMDLDTGAYRPEQPAPAVAPDLATLMARDDALGRYAWAVLSQTVSYAAAVAPVIADDPAAVDAAMELGYNWSRGPFALADAVGCRTIADRLAAEGRDVPPLLAEAAAAGGFHRPPLRAPGVLRLDDAAVMEDTPAACLRDLGDGIACLSFRTKMNVVSEDLLAAVERVTARRDLAGLVLANDHPRAFSAGADLAHFVALLDDPAGLDAYILRGQQAFRALRAAPFPVVGAPQGVAVGGGCEILLHCDAVQAWAEAGLGLVERLVGIIPGWGGTTRLLLRMAARADLPKGPLPAPAAAFETIAGARISRSALEARAMGFLGEGDGITMNRDRLLADAKARCLALAPGYAPSAEQAVALPGPSGRVSLMNGVHAARAAGRLSPHDVVVLEELAAIVTGGDTQPAALVAEDALYALEREAVRRLAATAATRDRLRAMLETGKPLAN</sequence>
<comment type="pathway">
    <text evidence="1">Lipid metabolism; fatty acid beta-oxidation.</text>
</comment>
<dbReference type="Proteomes" id="UP000219621">
    <property type="component" value="Unassembled WGS sequence"/>
</dbReference>
<dbReference type="Pfam" id="PF02737">
    <property type="entry name" value="3HCDH_N"/>
    <property type="match status" value="1"/>
</dbReference>
<keyword evidence="11" id="KW-1185">Reference proteome</keyword>
<evidence type="ECO:0000313" key="11">
    <source>
        <dbReference type="Proteomes" id="UP000219621"/>
    </source>
</evidence>
<dbReference type="GO" id="GO:0006635">
    <property type="term" value="P:fatty acid beta-oxidation"/>
    <property type="evidence" value="ECO:0007669"/>
    <property type="project" value="UniProtKB-UniPathway"/>
</dbReference>
<evidence type="ECO:0000256" key="6">
    <source>
        <dbReference type="ARBA" id="ARBA00023098"/>
    </source>
</evidence>
<dbReference type="AlphaFoldDB" id="A0A286GLB3"/>
<dbReference type="RefSeq" id="WP_097279625.1">
    <property type="nucleotide sequence ID" value="NZ_OCNJ01000005.1"/>
</dbReference>
<dbReference type="OrthoDB" id="5389341at2"/>
<evidence type="ECO:0000256" key="1">
    <source>
        <dbReference type="ARBA" id="ARBA00005005"/>
    </source>
</evidence>
<name>A0A286GLB3_9PROT</name>
<dbReference type="PANTHER" id="PTHR48075:SF7">
    <property type="entry name" value="3-HYDROXYACYL-COA DEHYDROGENASE-RELATED"/>
    <property type="match status" value="1"/>
</dbReference>
<dbReference type="EMBL" id="OCNJ01000005">
    <property type="protein sequence ID" value="SOD96292.1"/>
    <property type="molecule type" value="Genomic_DNA"/>
</dbReference>